<dbReference type="EMBL" id="CAMPGE010007725">
    <property type="protein sequence ID" value="CAI2366638.1"/>
    <property type="molecule type" value="Genomic_DNA"/>
</dbReference>
<proteinExistence type="predicted"/>
<evidence type="ECO:0000256" key="1">
    <source>
        <dbReference type="SAM" id="Coils"/>
    </source>
</evidence>
<keyword evidence="1" id="KW-0175">Coiled coil</keyword>
<gene>
    <name evidence="3" type="ORF">ECRASSUSDP1_LOCUS7911</name>
</gene>
<reference evidence="3" key="1">
    <citation type="submission" date="2023-07" db="EMBL/GenBank/DDBJ databases">
        <authorList>
            <consortium name="AG Swart"/>
            <person name="Singh M."/>
            <person name="Singh A."/>
            <person name="Seah K."/>
            <person name="Emmerich C."/>
        </authorList>
    </citation>
    <scope>NUCLEOTIDE SEQUENCE</scope>
    <source>
        <strain evidence="3">DP1</strain>
    </source>
</reference>
<feature type="coiled-coil region" evidence="1">
    <location>
        <begin position="278"/>
        <end position="320"/>
    </location>
</feature>
<evidence type="ECO:0000256" key="2">
    <source>
        <dbReference type="SAM" id="MobiDB-lite"/>
    </source>
</evidence>
<dbReference type="Proteomes" id="UP001295684">
    <property type="component" value="Unassembled WGS sequence"/>
</dbReference>
<evidence type="ECO:0000313" key="3">
    <source>
        <dbReference type="EMBL" id="CAI2366638.1"/>
    </source>
</evidence>
<feature type="region of interest" description="Disordered" evidence="2">
    <location>
        <begin position="1"/>
        <end position="37"/>
    </location>
</feature>
<name>A0AAD1UCH8_EUPCR</name>
<accession>A0AAD1UCH8</accession>
<evidence type="ECO:0000313" key="4">
    <source>
        <dbReference type="Proteomes" id="UP001295684"/>
    </source>
</evidence>
<dbReference type="AlphaFoldDB" id="A0AAD1UCH8"/>
<comment type="caution">
    <text evidence="3">The sequence shown here is derived from an EMBL/GenBank/DDBJ whole genome shotgun (WGS) entry which is preliminary data.</text>
</comment>
<organism evidence="3 4">
    <name type="scientific">Euplotes crassus</name>
    <dbReference type="NCBI Taxonomy" id="5936"/>
    <lineage>
        <taxon>Eukaryota</taxon>
        <taxon>Sar</taxon>
        <taxon>Alveolata</taxon>
        <taxon>Ciliophora</taxon>
        <taxon>Intramacronucleata</taxon>
        <taxon>Spirotrichea</taxon>
        <taxon>Hypotrichia</taxon>
        <taxon>Euplotida</taxon>
        <taxon>Euplotidae</taxon>
        <taxon>Moneuplotes</taxon>
    </lineage>
</organism>
<feature type="compositionally biased region" description="Polar residues" evidence="2">
    <location>
        <begin position="17"/>
        <end position="27"/>
    </location>
</feature>
<keyword evidence="4" id="KW-1185">Reference proteome</keyword>
<sequence>MKIGQRASPNHIHSKGFGTTSNFYQGSKKSRERENHVNDLRSRHLRTNSFMDKFTNNSKINSHKKQGSLSGIFANNLQSQDILNKDNRNALNNTLQIETGNGSLERSNLNTRSAANSPAHHRKNSHNFNDMRSELPLIFNSPSNTVRGNLESILINKSNNERGFKTPIKKHMPYWDAKSLQDSQNFIKQQEVEKLILKNKKMSYRSFLENQMKQRQQKESDEKEQNKKDFNKMLNNINSIELHDRRAFHQQKKKLNEQNLRMLRQYEKNNEHKRKLKSKDLKEELHNANKAKVQLDSDKMKDYVRKQQLKEQERKDVQRQIDIKKKIKMVNTEGDRKEMDHMLKHEFDLFGRNQIRHQNKISNIMNRNERILHENTKYSNFKQINSAKNSTFNESNSLLLTQNAKDLTQRERNLKCREMLQTYKQQIIENEKRKKKSLNNKKKVERFIFDKDSEIVTHQVKEERLQDLKKKAQLRKELDRQIRDKKKAEQEELLSVYI</sequence>
<protein>
    <submittedName>
        <fullName evidence="3">Uncharacterized protein</fullName>
    </submittedName>
</protein>